<dbReference type="Pfam" id="PF13715">
    <property type="entry name" value="CarbopepD_reg_2"/>
    <property type="match status" value="1"/>
</dbReference>
<keyword evidence="12" id="KW-0675">Receptor</keyword>
<evidence type="ECO:0000313" key="13">
    <source>
        <dbReference type="Proteomes" id="UP001319200"/>
    </source>
</evidence>
<keyword evidence="7 8" id="KW-0998">Cell outer membrane</keyword>
<dbReference type="SUPFAM" id="SSF56935">
    <property type="entry name" value="Porins"/>
    <property type="match status" value="1"/>
</dbReference>
<feature type="domain" description="TonB-dependent receptor-like beta-barrel" evidence="10">
    <location>
        <begin position="520"/>
        <end position="1078"/>
    </location>
</feature>
<comment type="caution">
    <text evidence="12">The sequence shown here is derived from an EMBL/GenBank/DDBJ whole genome shotgun (WGS) entry which is preliminary data.</text>
</comment>
<evidence type="ECO:0000256" key="1">
    <source>
        <dbReference type="ARBA" id="ARBA00004571"/>
    </source>
</evidence>
<dbReference type="SUPFAM" id="SSF49464">
    <property type="entry name" value="Carboxypeptidase regulatory domain-like"/>
    <property type="match status" value="1"/>
</dbReference>
<dbReference type="Pfam" id="PF00593">
    <property type="entry name" value="TonB_dep_Rec_b-barrel"/>
    <property type="match status" value="1"/>
</dbReference>
<evidence type="ECO:0000313" key="12">
    <source>
        <dbReference type="EMBL" id="MBT1695410.1"/>
    </source>
</evidence>
<evidence type="ECO:0000256" key="7">
    <source>
        <dbReference type="ARBA" id="ARBA00023237"/>
    </source>
</evidence>
<evidence type="ECO:0000256" key="2">
    <source>
        <dbReference type="ARBA" id="ARBA00022448"/>
    </source>
</evidence>
<dbReference type="NCBIfam" id="TIGR04057">
    <property type="entry name" value="SusC_RagA_signa"/>
    <property type="match status" value="1"/>
</dbReference>
<dbReference type="Gene3D" id="2.60.40.1120">
    <property type="entry name" value="Carboxypeptidase-like, regulatory domain"/>
    <property type="match status" value="1"/>
</dbReference>
<dbReference type="InterPro" id="IPR037066">
    <property type="entry name" value="Plug_dom_sf"/>
</dbReference>
<keyword evidence="4 8" id="KW-0812">Transmembrane</keyword>
<dbReference type="InterPro" id="IPR012910">
    <property type="entry name" value="Plug_dom"/>
</dbReference>
<dbReference type="AlphaFoldDB" id="A0AAP2GMA7"/>
<dbReference type="InterPro" id="IPR039426">
    <property type="entry name" value="TonB-dep_rcpt-like"/>
</dbReference>
<dbReference type="EMBL" id="JAHESF010000001">
    <property type="protein sequence ID" value="MBT1695410.1"/>
    <property type="molecule type" value="Genomic_DNA"/>
</dbReference>
<evidence type="ECO:0000259" key="10">
    <source>
        <dbReference type="Pfam" id="PF00593"/>
    </source>
</evidence>
<evidence type="ECO:0000256" key="9">
    <source>
        <dbReference type="RuleBase" id="RU003357"/>
    </source>
</evidence>
<gene>
    <name evidence="12" type="ORF">KK083_00890</name>
</gene>
<proteinExistence type="inferred from homology"/>
<protein>
    <submittedName>
        <fullName evidence="12">TonB-dependent receptor</fullName>
    </submittedName>
</protein>
<accession>A0AAP2GMA7</accession>
<dbReference type="Pfam" id="PF07715">
    <property type="entry name" value="Plug"/>
    <property type="match status" value="1"/>
</dbReference>
<keyword evidence="6 8" id="KW-0472">Membrane</keyword>
<keyword evidence="3 8" id="KW-1134">Transmembrane beta strand</keyword>
<evidence type="ECO:0000256" key="5">
    <source>
        <dbReference type="ARBA" id="ARBA00023077"/>
    </source>
</evidence>
<comment type="subcellular location">
    <subcellularLocation>
        <location evidence="1 8">Cell outer membrane</location>
        <topology evidence="1 8">Multi-pass membrane protein</topology>
    </subcellularLocation>
</comment>
<dbReference type="Gene3D" id="2.40.170.20">
    <property type="entry name" value="TonB-dependent receptor, beta-barrel domain"/>
    <property type="match status" value="1"/>
</dbReference>
<evidence type="ECO:0000259" key="11">
    <source>
        <dbReference type="Pfam" id="PF07715"/>
    </source>
</evidence>
<evidence type="ECO:0000256" key="6">
    <source>
        <dbReference type="ARBA" id="ARBA00023136"/>
    </source>
</evidence>
<reference evidence="12 13" key="1">
    <citation type="submission" date="2021-05" db="EMBL/GenBank/DDBJ databases">
        <title>A Polyphasic approach of four new species of the genus Ohtaekwangia: Ohtaekwangia histidinii sp. nov., Ohtaekwangia cretensis sp. nov., Ohtaekwangia indiensis sp. nov., Ohtaekwangia reichenbachii sp. nov. from diverse environment.</title>
        <authorList>
            <person name="Octaviana S."/>
        </authorList>
    </citation>
    <scope>NUCLEOTIDE SEQUENCE [LARGE SCALE GENOMIC DNA]</scope>
    <source>
        <strain evidence="12 13">PWU4</strain>
    </source>
</reference>
<dbReference type="InterPro" id="IPR036942">
    <property type="entry name" value="Beta-barrel_TonB_sf"/>
</dbReference>
<evidence type="ECO:0000256" key="3">
    <source>
        <dbReference type="ARBA" id="ARBA00022452"/>
    </source>
</evidence>
<evidence type="ECO:0000256" key="4">
    <source>
        <dbReference type="ARBA" id="ARBA00022692"/>
    </source>
</evidence>
<dbReference type="InterPro" id="IPR000531">
    <property type="entry name" value="Beta-barrel_TonB"/>
</dbReference>
<feature type="domain" description="TonB-dependent receptor plug" evidence="11">
    <location>
        <begin position="225"/>
        <end position="344"/>
    </location>
</feature>
<organism evidence="12 13">
    <name type="scientific">Chryseosolibacter histidini</name>
    <dbReference type="NCBI Taxonomy" id="2782349"/>
    <lineage>
        <taxon>Bacteria</taxon>
        <taxon>Pseudomonadati</taxon>
        <taxon>Bacteroidota</taxon>
        <taxon>Cytophagia</taxon>
        <taxon>Cytophagales</taxon>
        <taxon>Chryseotaleaceae</taxon>
        <taxon>Chryseosolibacter</taxon>
    </lineage>
</organism>
<sequence length="1121" mass="123600">MHSNLLKTLMFASKQTLYVFMLQVAAMQLLLANTSSSQSLKETKIGIHVRNVELVKVFGVIESQTPFAFTYRKSTLGDDRYSFDHDEISVEQVLNEISRKSNLEFRQVNNNISVIRARSRQTSVEVPQESRGDIRITGQVLDEKGEPMPGATVQVKDTSIGTVTDANGSFTLSAPEGSVLVISFIGYRQKEVTVGTSTTINVALEPDILGLGEVVVIGYGQQERKEVTAAIASFKPTNENARPVLGPDQVMQGRMPGVYVGAGAGTPGSNVRVSIRGIGSLSGQNEPLYVVDGIPLANHNAAMFDMGEGMNPLAQLNPNDIESIEVLKDAAAAAIYGSRATNGVVIITTKTGKKGISRLDVTANFGVQYLPYTNKLKMADSDLYLEVMNEAIYNYNSQNGFQPGAANFVDYQVNPYPGLPDNDWLNQVTRNAVTQNVNVSFSNGTDKTKLYLSAGYLDQEGVVLTNRFRKYNAKVNVQHAPTSWLELGTNSTFSFTRNERIPNGTIGSAIMLRSVGQRPYDRPYKPNGEYYTGGTEELVYHNNLQILNEQDNQLDNFRYLGNFIGDVRFTPYLHLKNSLGVDVIYTEDFTYYNEKHPYGAGQGQILDDRRMITNGLIENTLHFDKTFGNLSVSALVGHSFQKVNTSTSYIDGRGFPSPSFDVISVASQIASASTGYGQYALESYYSRANLNWSDKYLLSLSIRADGSSKFSPEKRYGSFPSASVGWNISNESFWPLNSTDLKLRGSYGSTGNQDGIGSYASQALMSGGTNYNNKSGLSITTFGNPDLTWETAEQFDVGMDLAMLEGKLNITTDYFVKNTKNLLYSMPIHSTSGFSSVTSNIGSMRNSGLELMVNFGHSIGPVTWTSDFNISFIRNKLTALLGDEPLLIGANRTLQVGKEVGSFYMYKMLGIYQSDEEVPAPLYAQGVRAGDVRYEDVDDSGTITVDDRQIVGSSNPDFYGGWSNTFRYRSFDLSAFVTYAQGAEIYATWRITTDRLGSGKQGIRREEALNRWTGPGTSNEVPRAIYGNSYNLQNSSRFLEDASFVRLRSVTLGYSLPKPVLDKLHMARLRVYVQGDNLALLTRYSGIDPEVSKDYDARFMSDDNMNLPQPRTISFGINAGF</sequence>
<keyword evidence="5 9" id="KW-0798">TonB box</keyword>
<dbReference type="FunFam" id="2.60.40.1120:FF:000003">
    <property type="entry name" value="Outer membrane protein Omp121"/>
    <property type="match status" value="1"/>
</dbReference>
<evidence type="ECO:0000256" key="8">
    <source>
        <dbReference type="PROSITE-ProRule" id="PRU01360"/>
    </source>
</evidence>
<keyword evidence="13" id="KW-1185">Reference proteome</keyword>
<comment type="similarity">
    <text evidence="8 9">Belongs to the TonB-dependent receptor family.</text>
</comment>
<dbReference type="Proteomes" id="UP001319200">
    <property type="component" value="Unassembled WGS sequence"/>
</dbReference>
<dbReference type="Gene3D" id="2.170.130.10">
    <property type="entry name" value="TonB-dependent receptor, plug domain"/>
    <property type="match status" value="1"/>
</dbReference>
<name>A0AAP2GMA7_9BACT</name>
<dbReference type="NCBIfam" id="TIGR04056">
    <property type="entry name" value="OMP_RagA_SusC"/>
    <property type="match status" value="1"/>
</dbReference>
<dbReference type="InterPro" id="IPR023996">
    <property type="entry name" value="TonB-dep_OMP_SusC/RagA"/>
</dbReference>
<dbReference type="InterPro" id="IPR008969">
    <property type="entry name" value="CarboxyPept-like_regulatory"/>
</dbReference>
<dbReference type="PROSITE" id="PS52016">
    <property type="entry name" value="TONB_DEPENDENT_REC_3"/>
    <property type="match status" value="1"/>
</dbReference>
<dbReference type="InterPro" id="IPR023997">
    <property type="entry name" value="TonB-dep_OMP_SusC/RagA_CS"/>
</dbReference>
<keyword evidence="2 8" id="KW-0813">Transport</keyword>
<dbReference type="GO" id="GO:0009279">
    <property type="term" value="C:cell outer membrane"/>
    <property type="evidence" value="ECO:0007669"/>
    <property type="project" value="UniProtKB-SubCell"/>
</dbReference>